<dbReference type="InterPro" id="IPR007278">
    <property type="entry name" value="DUF397"/>
</dbReference>
<evidence type="ECO:0000313" key="3">
    <source>
        <dbReference type="Proteomes" id="UP000680750"/>
    </source>
</evidence>
<dbReference type="EMBL" id="AP023354">
    <property type="protein sequence ID" value="BCJ31103.1"/>
    <property type="molecule type" value="Genomic_DNA"/>
</dbReference>
<dbReference type="Proteomes" id="UP000680750">
    <property type="component" value="Chromosome"/>
</dbReference>
<gene>
    <name evidence="2" type="ORF">Asera_52110</name>
</gene>
<accession>A0A810L706</accession>
<keyword evidence="3" id="KW-1185">Reference proteome</keyword>
<organism evidence="2 3">
    <name type="scientific">Actinocatenispora sera</name>
    <dbReference type="NCBI Taxonomy" id="390989"/>
    <lineage>
        <taxon>Bacteria</taxon>
        <taxon>Bacillati</taxon>
        <taxon>Actinomycetota</taxon>
        <taxon>Actinomycetes</taxon>
        <taxon>Micromonosporales</taxon>
        <taxon>Micromonosporaceae</taxon>
        <taxon>Actinocatenispora</taxon>
    </lineage>
</organism>
<name>A0A810L706_9ACTN</name>
<evidence type="ECO:0000313" key="2">
    <source>
        <dbReference type="EMBL" id="BCJ31103.1"/>
    </source>
</evidence>
<reference evidence="2" key="1">
    <citation type="submission" date="2020-08" db="EMBL/GenBank/DDBJ databases">
        <title>Whole genome shotgun sequence of Actinocatenispora sera NBRC 101916.</title>
        <authorList>
            <person name="Komaki H."/>
            <person name="Tamura T."/>
        </authorList>
    </citation>
    <scope>NUCLEOTIDE SEQUENCE</scope>
    <source>
        <strain evidence="2">NBRC 101916</strain>
    </source>
</reference>
<dbReference type="OrthoDB" id="4301277at2"/>
<proteinExistence type="predicted"/>
<sequence length="64" mass="6915">MTDIDGLLWWKSSRSGNQGGACVEVAASGDAWYVRDSKDPAAGHLTVDVASWRSFVAMVKDDAR</sequence>
<protein>
    <recommendedName>
        <fullName evidence="1">DUF397 domain-containing protein</fullName>
    </recommendedName>
</protein>
<feature type="domain" description="DUF397" evidence="1">
    <location>
        <begin position="9"/>
        <end position="60"/>
    </location>
</feature>
<evidence type="ECO:0000259" key="1">
    <source>
        <dbReference type="Pfam" id="PF04149"/>
    </source>
</evidence>
<dbReference type="RefSeq" id="WP_030448101.1">
    <property type="nucleotide sequence ID" value="NZ_AP023354.1"/>
</dbReference>
<dbReference type="Pfam" id="PF04149">
    <property type="entry name" value="DUF397"/>
    <property type="match status" value="1"/>
</dbReference>
<dbReference type="AlphaFoldDB" id="A0A810L706"/>
<dbReference type="KEGG" id="aser:Asera_52110"/>